<dbReference type="InterPro" id="IPR002641">
    <property type="entry name" value="PNPLA_dom"/>
</dbReference>
<feature type="short sequence motif" description="DGA/G" evidence="4">
    <location>
        <begin position="239"/>
        <end position="241"/>
    </location>
</feature>
<name>A0A9W5B1H9_9HYPH</name>
<keyword evidence="2 4" id="KW-0442">Lipid degradation</keyword>
<evidence type="ECO:0000313" key="6">
    <source>
        <dbReference type="EMBL" id="CUW92139.1"/>
    </source>
</evidence>
<gene>
    <name evidence="6" type="ORF">AGR2A_Cc30203</name>
</gene>
<dbReference type="PANTHER" id="PTHR14226:SF29">
    <property type="entry name" value="NEUROPATHY TARGET ESTERASE SWS"/>
    <property type="match status" value="1"/>
</dbReference>
<dbReference type="PANTHER" id="PTHR14226">
    <property type="entry name" value="NEUROPATHY TARGET ESTERASE/SWISS CHEESE D.MELANOGASTER"/>
    <property type="match status" value="1"/>
</dbReference>
<dbReference type="SUPFAM" id="SSF52151">
    <property type="entry name" value="FabD/lysophospholipase-like"/>
    <property type="match status" value="1"/>
</dbReference>
<feature type="active site" description="Proton acceptor" evidence="4">
    <location>
        <position position="239"/>
    </location>
</feature>
<evidence type="ECO:0000256" key="4">
    <source>
        <dbReference type="PROSITE-ProRule" id="PRU01161"/>
    </source>
</evidence>
<dbReference type="GO" id="GO:0016042">
    <property type="term" value="P:lipid catabolic process"/>
    <property type="evidence" value="ECO:0007669"/>
    <property type="project" value="UniProtKB-UniRule"/>
</dbReference>
<dbReference type="RefSeq" id="WP_072493923.1">
    <property type="nucleotide sequence ID" value="NZ_LT009718.1"/>
</dbReference>
<keyword evidence="1 4" id="KW-0378">Hydrolase</keyword>
<feature type="active site" description="Nucleophile" evidence="4">
    <location>
        <position position="72"/>
    </location>
</feature>
<dbReference type="PROSITE" id="PS51635">
    <property type="entry name" value="PNPLA"/>
    <property type="match status" value="1"/>
</dbReference>
<dbReference type="EMBL" id="FBVY01000014">
    <property type="protein sequence ID" value="CUW92139.1"/>
    <property type="molecule type" value="Genomic_DNA"/>
</dbReference>
<evidence type="ECO:0000259" key="5">
    <source>
        <dbReference type="PROSITE" id="PS51635"/>
    </source>
</evidence>
<dbReference type="AlphaFoldDB" id="A0A9W5B1H9"/>
<feature type="domain" description="PNPLA" evidence="5">
    <location>
        <begin position="37"/>
        <end position="252"/>
    </location>
</feature>
<comment type="caution">
    <text evidence="6">The sequence shown here is derived from an EMBL/GenBank/DDBJ whole genome shotgun (WGS) entry which is preliminary data.</text>
</comment>
<accession>A0A9W5B1H9</accession>
<dbReference type="Pfam" id="PF01734">
    <property type="entry name" value="Patatin"/>
    <property type="match status" value="1"/>
</dbReference>
<organism evidence="6 7">
    <name type="scientific">Agrobacterium genomosp. 2 str. CFBP 5494</name>
    <dbReference type="NCBI Taxonomy" id="1183436"/>
    <lineage>
        <taxon>Bacteria</taxon>
        <taxon>Pseudomonadati</taxon>
        <taxon>Pseudomonadota</taxon>
        <taxon>Alphaproteobacteria</taxon>
        <taxon>Hyphomicrobiales</taxon>
        <taxon>Rhizobiaceae</taxon>
        <taxon>Rhizobium/Agrobacterium group</taxon>
        <taxon>Agrobacterium</taxon>
        <taxon>Agrobacterium tumefaciens complex</taxon>
    </lineage>
</organism>
<evidence type="ECO:0000313" key="7">
    <source>
        <dbReference type="Proteomes" id="UP000191933"/>
    </source>
</evidence>
<dbReference type="GO" id="GO:0016787">
    <property type="term" value="F:hydrolase activity"/>
    <property type="evidence" value="ECO:0007669"/>
    <property type="project" value="UniProtKB-UniRule"/>
</dbReference>
<evidence type="ECO:0000256" key="1">
    <source>
        <dbReference type="ARBA" id="ARBA00022801"/>
    </source>
</evidence>
<keyword evidence="7" id="KW-1185">Reference proteome</keyword>
<proteinExistence type="predicted"/>
<reference evidence="6 7" key="1">
    <citation type="submission" date="2016-01" db="EMBL/GenBank/DDBJ databases">
        <authorList>
            <person name="Regsiter A."/>
            <person name="william w."/>
        </authorList>
    </citation>
    <scope>NUCLEOTIDE SEQUENCE [LARGE SCALE GENOMIC DNA]</scope>
    <source>
        <strain evidence="6 7">CFBP 5494</strain>
    </source>
</reference>
<sequence length="387" mass="41879">MNNDLTVAQDIQSLFAANAAQDDFLQAGKLEDTIGLCLSGGGYRAMIYHVGALIRLNELGFLPHLAEVASVSGGSITAGLLALRWPALRFDEDGRAVNLDPLFVSPLLRFAGNGIDIKAAFYGLLPGCSAGDSLVRAYDRHLFEGACLQDITDSPRFTFMATNLQTGSGWRFGKSYAADYRVGLIDRPVIPLARVVAASSAFPPILSPVRVDLSGEYVRATAGADLHRAPFTKTAVLADGGIYDNLGLERVWKRCRTILVSNAGRTMPEVGRPSGRWIGQMFRTLGLIQQQAEHSRRRILFGMANTRQRQVAYWSIDAASTHYALSDALPLAADEAVAAASLRTRLNPFSLEEQRLLLRAGYAGADASLRARGMAQNSPAACYDFLP</sequence>
<comment type="caution">
    <text evidence="4">Lacks conserved residue(s) required for the propagation of feature annotation.</text>
</comment>
<dbReference type="InterPro" id="IPR016035">
    <property type="entry name" value="Acyl_Trfase/lysoPLipase"/>
</dbReference>
<evidence type="ECO:0000256" key="2">
    <source>
        <dbReference type="ARBA" id="ARBA00022963"/>
    </source>
</evidence>
<dbReference type="Proteomes" id="UP000191933">
    <property type="component" value="Unassembled WGS sequence"/>
</dbReference>
<keyword evidence="3 4" id="KW-0443">Lipid metabolism</keyword>
<dbReference type="Gene3D" id="3.40.1090.10">
    <property type="entry name" value="Cytosolic phospholipase A2 catalytic domain"/>
    <property type="match status" value="2"/>
</dbReference>
<protein>
    <submittedName>
        <fullName evidence="6">Patatin</fullName>
    </submittedName>
</protein>
<evidence type="ECO:0000256" key="3">
    <source>
        <dbReference type="ARBA" id="ARBA00023098"/>
    </source>
</evidence>
<dbReference type="InterPro" id="IPR050301">
    <property type="entry name" value="NTE"/>
</dbReference>